<gene>
    <name evidence="1" type="ORF">ACD_49C00074G0030</name>
</gene>
<reference evidence="1" key="1">
    <citation type="journal article" date="2012" name="Science">
        <title>Fermentation, hydrogen, and sulfur metabolism in multiple uncultivated bacterial phyla.</title>
        <authorList>
            <person name="Wrighton K.C."/>
            <person name="Thomas B.C."/>
            <person name="Sharon I."/>
            <person name="Miller C.S."/>
            <person name="Castelle C.J."/>
            <person name="VerBerkmoes N.C."/>
            <person name="Wilkins M.J."/>
            <person name="Hettich R.L."/>
            <person name="Lipton M.S."/>
            <person name="Williams K.H."/>
            <person name="Long P.E."/>
            <person name="Banfield J.F."/>
        </authorList>
    </citation>
    <scope>NUCLEOTIDE SEQUENCE [LARGE SCALE GENOMIC DNA]</scope>
</reference>
<name>K2BB13_9BACT</name>
<sequence length="4149" mass="482963">MVKKFKYYKYSRLQRLVSYFLIFSLLFLNTFHFDFLSTTKAEATSNFWIVSIVVDEDTYSSLGNLISNKIDRYAADIQGKLKDYKVIIIKIKRDESPYKIAKLNEKLYYEGSDGLSQLAWTILVWKVPIPVIHKDSKTFLSVYPYIDFNEKNFVYDTTKGYYEATQSNITDPNPEIWHSIISPNTGNESDDISKLKDFFDKDHDFYLSQWAFSASLSEPYVFYFDSLRDNLTFQDSNWKAYLNYLNNLEDISYNRFTKYLAKQIQNSAMLLSKGEITWALSGSLNPELAASLASSDSLMDFDSVPDSQAKNIINGAIKQFFAIFNEKYIGDILKYVYDTGRYWTTNNVRVDTPAILIAKRDNFMKKTLKDVNKIFEDKIDNLVKNWLSRNLALPTKVQEKLVEYPPRCVDEFWEPLTSQVWKIVSDHTIENYFYGKIASSVTSTSDCSIFRWTKRATDDKWVLAEYNRAYNINNIQKDIDFLWVSPNSIVKCMWGWSPKTQNWWGNTPLNLDIAGNLASSFNLKTNDYRKSLIPLFDLAGWKQVWYNSSTDNQDNVFDAAWKVIETLSPKSCINFNFIQTSGFNTIEWSHIDDTPVYDCITDKTVYWNWSTFESLLKKEWSGAVYYNSSSLPHNIYVNLDWVEKFTNLDAPYCKTRVESYYSFKKIPWFVEHKSPTDAEYWATLGSMMSISLASDKNRYIDFMSAKWNLSKIVYPNFYRINIANELDVSYDTVKAKIKQLLDTKTAEINALINTQNPSSLSWSDKTIYDLLKNWTYPASIDLYSILSSNDVLFDELIKSVLWYNLRSPTSKYKYILEHYLDITGKSLSLEPNHKSDYEIAYLWWVWDAKNMYVKLETNKTVPSDIDAIKQKVQKYNNTLTWMKVVSKDGSEPLFKCWPAWWVPLSEWFWAIQCWLKSLVPPIIISSWQCNTSTIWLGNWDVLMDSSYLQDLNKNWITDAAELIQDWEISLTSDKSIYNYNATVNLEAKLISSKALGNKLIWVDNSSLVSFDIIRIDDVSTKTKTTVYNKNSSNTSLSDTSNIDSYISFSSQKIRVNSWVAKYEFRSKQKNADILVKASISTLDKDWKIVVSKESNILSIKIRWDYLDIVSKKWDDTTSRIEAGDTVIFEISKRDKLWSVVTLSNNISLNVYDNLSKELIYNEEKINSTKDGDSLKFIFKNNLLKKSGVYNFSFTDSEQIIWETELTVAWAKLKTIKAIPASNIFVKWNENTIYVELLDEFSNILKWDLYNLKAEVTSWKWYFSSWGTTEEKNILEWFSYFTLKSDEASNINIKITAKNINSTLEYNLPNPIKVINSATATVEMDNRNNLVVGTGSYNTKIIVRDEAWNKINDFSGVAYLDFPAVSWVFSSNSVKITNWESELVQFKPNFVAWKNLKIWVTIPGIPEVTGNIINILPDVPMSVELSTSNDKIEAKIWEKTSVKATLYDRYSNVVYNAVSQKINFEIKEEYKNYINFSWSYLKEVPVINWEATQEVNSSSIPGQAYIIATVTPDLSANSFTFNDKNWASITLNWISQNAVQIDTYYFFNKEKLDNIKYNSLYTVLLGSSYWDVTTQWYLWGEIIFNKDSRSLAVTSLINDPSLKQVVFGFTPGWKYSENSDSDNLDFSLEKDIWNSGGKTYISFYDSVYKDMIAKMWLNFDQNTGLYSCNNWDGDISSCEIGTSNSSILLKWTSTTNSIKIWEDLYLKNGTTNLIKITKTGVIEKDPSVTLELDKATAWNLLWIKVISNDKLIWYIWAKFISNNINLYSWNFSQPWLYLEIVSPKYSFSNSYLWVSTAWSKWISVYKRDFENNKIDSNLVWPKKWLEYYTEELGIGWWKENKILLEFAWWNTVGSSTKYYQSYSTVNLWDPVVSLPVKKDINSDFDKAIWTRIFEEKWEKMETYKKFDFNWDSLDDIVVFFESGKIELLANYNWNFKDLWYLAYIADAWKWRKWVWDFSGDTFDDIVMTDSNSKLILLENKNSKFERKKLKVIDESWSEINLWWSIVQLEVFDMDHDGKDDIVTVDDSGELNILYWTVRNWELVFTKKLVDDNLWIKLNTSVTANWWAIYYTWLPQIKPIDQTDYYNQSKSLLNANGDTLPQDTLKAQLDSLIYYQYNTGPDRQNLTSANNSELDFSNVNSNPIYNTKTFLKSQYATGKNITIEKKYSDNNWGNLQAGDLIKVSLKITNNSSSTLRNVEYLDSNKWLLETDNDGCIIKTFNEEKKETLNKLINGDYSYVFDSLNIPANQSVTIEYELKAPTVSIWKIQVWLLETDDVYWDISLNPSKSCLWSQILRKSIAARSYQKWNKTFTDNSKLPWDLEKNNIDENGNWVPDYIDKIMSWATNPSTNSALTQYAAEAAATLNKDTNNNWIPDKDEESWDSLFSYDATSWDISESWLNAANIDAINSFADTALKWFWCWFGWGTCMSMPLNWAPLAPWSSATAFWNPVSPSLMAPSSWLPIFSALTWISWPYCVPIPSVWPISPFSYPGWSCWWTLWAWGLLWTNSPTNFFRLYVTPTLTWWVWVAACFWWPSSVMGKIPAKWASPMIPGWNCVVAAQPLVWCKNDWTDGNISNISYTSRTWNTFINAASCKQSSSLSSEISPETRQNIIKYVGWDNSQVNGIMQNKALQSWGLSLNEWPMVQVGSGDPADAEGALDVSIDSDAMNNFDAGNIVKVNFKRVSSFPDFIMDWVSRQTEEIVWKLTSLPTLRLILPDFKWIQDSNWVWFTEKIWDEYDKWAKKQQELIDKNKQKPSENGKSWKIIDDAKSWAAPAINTASKNISGIKQAYNFMSKLPLLTLETQRINFDIPYVSPQDIEKWVTKAKLKKAERWAEIDNFKKSTWDLPGDVTSKAAEWLVKDLDKNIKVLETYKNFPDKLLRYLKWKERYTGQIICNVETIEQIMWWYIKKNWLRFKAWVELYILIKAILKSWQVIPTLFKTYNDNCSGCTNERNNLQHFMIKLISALIPSIPIITFPKWPDIVLDLHMIRAGLNILMPEFDYKVKPIVLPDLPNLNLWAGGSLNVSLPRLPNLPDLPDLPDLPSLPSLDLPDLPPPPTIPSLFGEIAGVLEILKLVSKIMCIYRNWWKYFTPEWKVWESIAELTERKSTLPLDFLFVDTPQFAFSFVDAIKVASQVNLEFDSNFIVEMAKITSEPFNRFSGNIRETPSLFKLPDAGLDLNVPNTKIGPDWVIMDKPSSYNSSPDYKKISSSIDKMTKILAVNFFKLYSYIDTNKDIKVDNDNFKKILDKSVKEFALSSNPKEKEIYKTITSATSYNFKEEDKIINELLHFNKEKFNSVKDYVKIEKTKNAALISELNNLIKENKSIINFSPLQKLQNKNLKVSAPVEFNNTLEYNKILDKFNNETKASYSDLMNNKDSDNSILDEGNKLINEVKTWINSFKTDFANNEQANKLAYNETYNKLLALETTSTSTTSATTATAKTPLYSYDYKWIYVVDEAGKQSRLFEYIDEIDGSEDILQIDKAWDKFDVVYKMWDWLYFKANRTKQDNRTSTNEIQKISNLDSYLSENSWNNVAAPNFFKESFSSKNSVEFTFSPADIEKNNRFRLEHYDYINRFDITNNSYLANMWITPFARLNYTDLIPDISNVIWVISESNSGYILRNNIAKINYGEWDAKVKIRNYKKLSEWQTITVQAEKVVYSGISSVRIKYRVGEWSYALMTIWSNQNVEFSENAEVSVISGELYLFEDSFKDEVMDLSALKWLPLLPGTKIELTNRSANFEIWYFDWVSLRVNYWSSYEYYDLWEKSDEYRVTLDKTYWFYYGKLYSENGISRWNITTLSLFSPQLEADKEIPLISLWQSIKVPVYKSETIDLKKYIDDISGISEIYVDGDLTQDSDKDWTPDNDKDSLNPANPYKIVKWSNIYQLLIWPFDNLLTKTIRIYVKDNNNNLTYKDVVLEVYSPTPQINTVSWSIINWIINEKISGEPIDIYRYRDSVLSKVNKKQNSITDSNWNYQFEASSMEKWLTLKNSSGATIAIIDERTWKIDLKNEDYLLKIKSANAGNNLTLEIYNKSSSSPVYTQNFNLTVNRTLEQVDDFAGITNNWLYFKTNNESYKLVKNSTNAPTLPNWWFIVDSLNKPIAGISTAWDIYIINSNFTLGYSYFGNYVVIDIMNSSQEIIWNLLYKISSEFLIN</sequence>
<proteinExistence type="predicted"/>
<dbReference type="EMBL" id="AMFJ01021660">
    <property type="protein sequence ID" value="EKD65953.1"/>
    <property type="molecule type" value="Genomic_DNA"/>
</dbReference>
<comment type="caution">
    <text evidence="1">The sequence shown here is derived from an EMBL/GenBank/DDBJ whole genome shotgun (WGS) entry which is preliminary data.</text>
</comment>
<protein>
    <submittedName>
        <fullName evidence="1">Uncharacterized protein</fullName>
    </submittedName>
</protein>
<dbReference type="InterPro" id="IPR028994">
    <property type="entry name" value="Integrin_alpha_N"/>
</dbReference>
<accession>K2BB13</accession>
<organism evidence="1">
    <name type="scientific">uncultured bacterium</name>
    <name type="common">gcode 4</name>
    <dbReference type="NCBI Taxonomy" id="1234023"/>
    <lineage>
        <taxon>Bacteria</taxon>
        <taxon>environmental samples</taxon>
    </lineage>
</organism>
<dbReference type="SUPFAM" id="SSF69318">
    <property type="entry name" value="Integrin alpha N-terminal domain"/>
    <property type="match status" value="1"/>
</dbReference>
<evidence type="ECO:0000313" key="1">
    <source>
        <dbReference type="EMBL" id="EKD65953.1"/>
    </source>
</evidence>